<dbReference type="OrthoDB" id="2662290at2759"/>
<sequence>MVLTEKFVWNLFQTRTLWEIIMMRGLSTGSLKKRFAAVQSGADSKSKNQCVFLRGLKVTLRKRSLDRKTTVKVSVIPGAGLDVDKELRSKGKGTSTSWGKSLFSRTSSDSTQGLEDASSSPSSPQRGSPGSKSTEEDESTDSDDSFYFWAEPYHPSDILNRWILNEYPDVDIAFTHDNDWIWAICEVSYKLEFGQHCDADILFMRGKRCQMTQSLFLASAAISLLRERVDPMVAFDAVPLRHRTTLSKCSLIYYWCYLYFLTA</sequence>
<evidence type="ECO:0000313" key="3">
    <source>
        <dbReference type="Proteomes" id="UP000772434"/>
    </source>
</evidence>
<accession>A0A9P5Q831</accession>
<feature type="region of interest" description="Disordered" evidence="1">
    <location>
        <begin position="86"/>
        <end position="142"/>
    </location>
</feature>
<gene>
    <name evidence="2" type="ORF">BDP27DRAFT_802938</name>
</gene>
<organism evidence="2 3">
    <name type="scientific">Rhodocollybia butyracea</name>
    <dbReference type="NCBI Taxonomy" id="206335"/>
    <lineage>
        <taxon>Eukaryota</taxon>
        <taxon>Fungi</taxon>
        <taxon>Dikarya</taxon>
        <taxon>Basidiomycota</taxon>
        <taxon>Agaricomycotina</taxon>
        <taxon>Agaricomycetes</taxon>
        <taxon>Agaricomycetidae</taxon>
        <taxon>Agaricales</taxon>
        <taxon>Marasmiineae</taxon>
        <taxon>Omphalotaceae</taxon>
        <taxon>Rhodocollybia</taxon>
    </lineage>
</organism>
<dbReference type="Proteomes" id="UP000772434">
    <property type="component" value="Unassembled WGS sequence"/>
</dbReference>
<name>A0A9P5Q831_9AGAR</name>
<keyword evidence="3" id="KW-1185">Reference proteome</keyword>
<evidence type="ECO:0000256" key="1">
    <source>
        <dbReference type="SAM" id="MobiDB-lite"/>
    </source>
</evidence>
<dbReference type="EMBL" id="JADNRY010000006">
    <property type="protein sequence ID" value="KAF9076539.1"/>
    <property type="molecule type" value="Genomic_DNA"/>
</dbReference>
<reference evidence="2" key="1">
    <citation type="submission" date="2020-11" db="EMBL/GenBank/DDBJ databases">
        <authorList>
            <consortium name="DOE Joint Genome Institute"/>
            <person name="Ahrendt S."/>
            <person name="Riley R."/>
            <person name="Andreopoulos W."/>
            <person name="Labutti K."/>
            <person name="Pangilinan J."/>
            <person name="Ruiz-Duenas F.J."/>
            <person name="Barrasa J.M."/>
            <person name="Sanchez-Garcia M."/>
            <person name="Camarero S."/>
            <person name="Miyauchi S."/>
            <person name="Serrano A."/>
            <person name="Linde D."/>
            <person name="Babiker R."/>
            <person name="Drula E."/>
            <person name="Ayuso-Fernandez I."/>
            <person name="Pacheco R."/>
            <person name="Padilla G."/>
            <person name="Ferreira P."/>
            <person name="Barriuso J."/>
            <person name="Kellner H."/>
            <person name="Castanera R."/>
            <person name="Alfaro M."/>
            <person name="Ramirez L."/>
            <person name="Pisabarro A.G."/>
            <person name="Kuo A."/>
            <person name="Tritt A."/>
            <person name="Lipzen A."/>
            <person name="He G."/>
            <person name="Yan M."/>
            <person name="Ng V."/>
            <person name="Cullen D."/>
            <person name="Martin F."/>
            <person name="Rosso M.-N."/>
            <person name="Henrissat B."/>
            <person name="Hibbett D."/>
            <person name="Martinez A.T."/>
            <person name="Grigoriev I.V."/>
        </authorList>
    </citation>
    <scope>NUCLEOTIDE SEQUENCE</scope>
    <source>
        <strain evidence="2">AH 40177</strain>
    </source>
</reference>
<feature type="compositionally biased region" description="Polar residues" evidence="1">
    <location>
        <begin position="92"/>
        <end position="113"/>
    </location>
</feature>
<dbReference type="AlphaFoldDB" id="A0A9P5Q831"/>
<feature type="compositionally biased region" description="Low complexity" evidence="1">
    <location>
        <begin position="118"/>
        <end position="132"/>
    </location>
</feature>
<protein>
    <submittedName>
        <fullName evidence="2">Uncharacterized protein</fullName>
    </submittedName>
</protein>
<comment type="caution">
    <text evidence="2">The sequence shown here is derived from an EMBL/GenBank/DDBJ whole genome shotgun (WGS) entry which is preliminary data.</text>
</comment>
<proteinExistence type="predicted"/>
<evidence type="ECO:0000313" key="2">
    <source>
        <dbReference type="EMBL" id="KAF9076539.1"/>
    </source>
</evidence>